<accession>A0AAF3FHW6</accession>
<protein>
    <recommendedName>
        <fullName evidence="2">tRNA-intron lyase</fullName>
        <ecNumber evidence="2">4.6.1.16</ecNumber>
    </recommendedName>
</protein>
<dbReference type="GO" id="GO:0000213">
    <property type="term" value="F:tRNA-intron lyase activity"/>
    <property type="evidence" value="ECO:0007669"/>
    <property type="project" value="UniProtKB-EC"/>
</dbReference>
<feature type="region of interest" description="Disordered" evidence="4">
    <location>
        <begin position="77"/>
        <end position="100"/>
    </location>
</feature>
<dbReference type="InterPro" id="IPR006678">
    <property type="entry name" value="tRNA_intron_Endonuc_N"/>
</dbReference>
<evidence type="ECO:0000256" key="3">
    <source>
        <dbReference type="ARBA" id="ARBA00034031"/>
    </source>
</evidence>
<dbReference type="SUPFAM" id="SSF53032">
    <property type="entry name" value="tRNA-intron endonuclease catalytic domain-like"/>
    <property type="match status" value="1"/>
</dbReference>
<dbReference type="CDD" id="cd22363">
    <property type="entry name" value="tRNA-intron_lyase_C"/>
    <property type="match status" value="1"/>
</dbReference>
<dbReference type="InterPro" id="IPR011856">
    <property type="entry name" value="tRNA_endonuc-like_dom_sf"/>
</dbReference>
<evidence type="ECO:0000256" key="4">
    <source>
        <dbReference type="SAM" id="MobiDB-lite"/>
    </source>
</evidence>
<dbReference type="AlphaFoldDB" id="A0AAF3FHW6"/>
<dbReference type="GO" id="GO:0005737">
    <property type="term" value="C:cytoplasm"/>
    <property type="evidence" value="ECO:0007669"/>
    <property type="project" value="TreeGrafter"/>
</dbReference>
<proteinExistence type="inferred from homology"/>
<dbReference type="Pfam" id="PF02778">
    <property type="entry name" value="tRNA_int_endo_N"/>
    <property type="match status" value="1"/>
</dbReference>
<dbReference type="PANTHER" id="PTHR21227">
    <property type="entry name" value="TRNA-SPLICING ENDONUCLEASE SUBUNIT SEN2"/>
    <property type="match status" value="1"/>
</dbReference>
<evidence type="ECO:0000259" key="6">
    <source>
        <dbReference type="Pfam" id="PF02778"/>
    </source>
</evidence>
<dbReference type="Gene3D" id="3.40.1350.10">
    <property type="match status" value="1"/>
</dbReference>
<evidence type="ECO:0000259" key="5">
    <source>
        <dbReference type="Pfam" id="PF01974"/>
    </source>
</evidence>
<evidence type="ECO:0000313" key="8">
    <source>
        <dbReference type="WBParaSite" id="MBELARI_LOCUS6421"/>
    </source>
</evidence>
<feature type="compositionally biased region" description="Polar residues" evidence="4">
    <location>
        <begin position="89"/>
        <end position="98"/>
    </location>
</feature>
<feature type="domain" description="tRNA intron endonuclease catalytic" evidence="5">
    <location>
        <begin position="210"/>
        <end position="282"/>
    </location>
</feature>
<sequence>MDLLKFDRKKGTSRDFPMPHLIEHAEVDVWGGIGVVSEERKGQILHKEGGFGHYLGEGFRRAETSYQVSLNFQNSSACSEPKRKRARQNGPSNGTQFNIEEEPPCQRLPEKNFADAVPETLKNCSTTSCEQIENDIISTNSEHDEEKLATFKQLRSEMLKSIDKRLRLGPEELVYLTEANVITSIYKEQEMNILDLWAYLCQQHGKYRLARRFALYLHLREIGWIPRSGISFGADYLIYKDGAEYYHASAAVKILDTATPLEIGGLNRELFNVRKSLIIAKVTVPRGVDCSDFAAISDISVELETQSTFMPGRNFE</sequence>
<dbReference type="InterPro" id="IPR036167">
    <property type="entry name" value="tRNA_intron_Endo_cat-like_sf"/>
</dbReference>
<dbReference type="PANTHER" id="PTHR21227:SF0">
    <property type="entry name" value="TRNA-SPLICING ENDONUCLEASE SUBUNIT SEN2"/>
    <property type="match status" value="1"/>
</dbReference>
<evidence type="ECO:0000256" key="1">
    <source>
        <dbReference type="ARBA" id="ARBA00008078"/>
    </source>
</evidence>
<dbReference type="InterPro" id="IPR006676">
    <property type="entry name" value="tRNA_splic"/>
</dbReference>
<keyword evidence="7" id="KW-1185">Reference proteome</keyword>
<name>A0AAF3FHW6_9BILA</name>
<dbReference type="Pfam" id="PF01974">
    <property type="entry name" value="tRNA_int_endo"/>
    <property type="match status" value="1"/>
</dbReference>
<evidence type="ECO:0000256" key="2">
    <source>
        <dbReference type="ARBA" id="ARBA00012573"/>
    </source>
</evidence>
<dbReference type="WBParaSite" id="MBELARI_LOCUS6421">
    <property type="protein sequence ID" value="MBELARI_LOCUS6421"/>
    <property type="gene ID" value="MBELARI_LOCUS6421"/>
</dbReference>
<dbReference type="GO" id="GO:0006388">
    <property type="term" value="P:tRNA splicing, via endonucleolytic cleavage and ligation"/>
    <property type="evidence" value="ECO:0007669"/>
    <property type="project" value="InterPro"/>
</dbReference>
<reference evidence="8" key="1">
    <citation type="submission" date="2024-02" db="UniProtKB">
        <authorList>
            <consortium name="WormBaseParasite"/>
        </authorList>
    </citation>
    <scope>IDENTIFICATION</scope>
</reference>
<feature type="domain" description="tRNA intron endonuclease N-terminal" evidence="6">
    <location>
        <begin position="161"/>
        <end position="197"/>
    </location>
</feature>
<dbReference type="Proteomes" id="UP000887575">
    <property type="component" value="Unassembled WGS sequence"/>
</dbReference>
<organism evidence="7 8">
    <name type="scientific">Mesorhabditis belari</name>
    <dbReference type="NCBI Taxonomy" id="2138241"/>
    <lineage>
        <taxon>Eukaryota</taxon>
        <taxon>Metazoa</taxon>
        <taxon>Ecdysozoa</taxon>
        <taxon>Nematoda</taxon>
        <taxon>Chromadorea</taxon>
        <taxon>Rhabditida</taxon>
        <taxon>Rhabditina</taxon>
        <taxon>Rhabditomorpha</taxon>
        <taxon>Rhabditoidea</taxon>
        <taxon>Rhabditidae</taxon>
        <taxon>Mesorhabditinae</taxon>
        <taxon>Mesorhabditis</taxon>
    </lineage>
</organism>
<evidence type="ECO:0000313" key="7">
    <source>
        <dbReference type="Proteomes" id="UP000887575"/>
    </source>
</evidence>
<dbReference type="EC" id="4.6.1.16" evidence="2"/>
<comment type="similarity">
    <text evidence="1">Belongs to the tRNA-intron endonuclease family.</text>
</comment>
<dbReference type="InterPro" id="IPR006677">
    <property type="entry name" value="tRNA_intron_Endonuc_cat-like"/>
</dbReference>
<comment type="catalytic activity">
    <reaction evidence="3">
        <text>pretRNA = a 3'-half-tRNA molecule with a 5'-OH end + a 5'-half-tRNA molecule with a 2',3'-cyclic phosphate end + an intron with a 2',3'-cyclic phosphate and a 5'-hydroxyl terminus.</text>
        <dbReference type="EC" id="4.6.1.16"/>
    </reaction>
</comment>
<dbReference type="GO" id="GO:0003676">
    <property type="term" value="F:nucleic acid binding"/>
    <property type="evidence" value="ECO:0007669"/>
    <property type="project" value="InterPro"/>
</dbReference>
<dbReference type="GO" id="GO:0005634">
    <property type="term" value="C:nucleus"/>
    <property type="evidence" value="ECO:0007669"/>
    <property type="project" value="UniProtKB-ARBA"/>
</dbReference>